<dbReference type="InterPro" id="IPR018159">
    <property type="entry name" value="Spectrin/alpha-actinin"/>
</dbReference>
<dbReference type="CTD" id="108698815"/>
<feature type="coiled-coil region" evidence="15">
    <location>
        <begin position="3037"/>
        <end position="3064"/>
    </location>
</feature>
<evidence type="ECO:0000256" key="10">
    <source>
        <dbReference type="ARBA" id="ARBA00023203"/>
    </source>
</evidence>
<comment type="subcellular location">
    <subcellularLocation>
        <location evidence="1">Cytoplasm</location>
        <location evidence="1">Cytoskeleton</location>
    </subcellularLocation>
    <subcellularLocation>
        <location evidence="13">Nucleus outer membrane</location>
        <topology evidence="13">Single-pass type IV membrane protein</topology>
    </subcellularLocation>
</comment>
<evidence type="ECO:0000256" key="5">
    <source>
        <dbReference type="ARBA" id="ARBA00022692"/>
    </source>
</evidence>
<dbReference type="AGR" id="Xenbase:XB-GENE-17344818"/>
<evidence type="ECO:0000313" key="21">
    <source>
        <dbReference type="Xenbase" id="XB-GENE-17344818"/>
    </source>
</evidence>
<dbReference type="InterPro" id="IPR001715">
    <property type="entry name" value="CH_dom"/>
</dbReference>
<feature type="region of interest" description="Disordered" evidence="16">
    <location>
        <begin position="2247"/>
        <end position="2277"/>
    </location>
</feature>
<dbReference type="SMART" id="SM00150">
    <property type="entry name" value="SPEC"/>
    <property type="match status" value="16"/>
</dbReference>
<dbReference type="GO" id="GO:0005640">
    <property type="term" value="C:nuclear outer membrane"/>
    <property type="evidence" value="ECO:0007669"/>
    <property type="project" value="UniProtKB-SubCell"/>
</dbReference>
<dbReference type="Pfam" id="PF25035">
    <property type="entry name" value="SYNE1"/>
    <property type="match status" value="1"/>
</dbReference>
<dbReference type="Proteomes" id="UP000186698">
    <property type="component" value="Chromosome 8L"/>
</dbReference>
<gene>
    <name evidence="21" type="primary">syne2.L</name>
    <name evidence="20" type="synonym">LOC108698815</name>
</gene>
<dbReference type="InterPro" id="IPR036872">
    <property type="entry name" value="CH_dom_sf"/>
</dbReference>
<dbReference type="PROSITE" id="PS00019">
    <property type="entry name" value="ACTININ_1"/>
    <property type="match status" value="1"/>
</dbReference>
<dbReference type="GO" id="GO:0005856">
    <property type="term" value="C:cytoskeleton"/>
    <property type="evidence" value="ECO:0007669"/>
    <property type="project" value="UniProtKB-SubCell"/>
</dbReference>
<name>A0A8J0TIL6_XENLA</name>
<feature type="compositionally biased region" description="Basic residues" evidence="16">
    <location>
        <begin position="6563"/>
        <end position="6572"/>
    </location>
</feature>
<keyword evidence="11" id="KW-0206">Cytoskeleton</keyword>
<dbReference type="GO" id="GO:0007097">
    <property type="term" value="P:nuclear migration"/>
    <property type="evidence" value="ECO:0000318"/>
    <property type="project" value="GO_Central"/>
</dbReference>
<dbReference type="CDD" id="cd21244">
    <property type="entry name" value="CH_SYNE2_rpt2"/>
    <property type="match status" value="1"/>
</dbReference>
<dbReference type="CDD" id="cd00176">
    <property type="entry name" value="SPEC"/>
    <property type="match status" value="4"/>
</dbReference>
<feature type="region of interest" description="Disordered" evidence="16">
    <location>
        <begin position="154"/>
        <end position="179"/>
    </location>
</feature>
<dbReference type="SUPFAM" id="SSF46966">
    <property type="entry name" value="Spectrin repeat"/>
    <property type="match status" value="14"/>
</dbReference>
<dbReference type="RefSeq" id="XP_018086129.1">
    <property type="nucleotide sequence ID" value="XM_018230640.2"/>
</dbReference>
<evidence type="ECO:0000256" key="2">
    <source>
        <dbReference type="ARBA" id="ARBA00008619"/>
    </source>
</evidence>
<feature type="region of interest" description="Disordered" evidence="16">
    <location>
        <begin position="4239"/>
        <end position="4264"/>
    </location>
</feature>
<feature type="compositionally biased region" description="Basic and acidic residues" evidence="16">
    <location>
        <begin position="2247"/>
        <end position="2261"/>
    </location>
</feature>
<dbReference type="InterPro" id="IPR001589">
    <property type="entry name" value="Actinin_actin-bd_CS"/>
</dbReference>
<dbReference type="KEGG" id="xla:108698815"/>
<feature type="domain" description="Calponin-homology (CH)" evidence="17">
    <location>
        <begin position="181"/>
        <end position="286"/>
    </location>
</feature>
<keyword evidence="9 14" id="KW-0472">Membrane</keyword>
<dbReference type="GO" id="GO:0006997">
    <property type="term" value="P:nucleus organization"/>
    <property type="evidence" value="ECO:0000318"/>
    <property type="project" value="GO_Central"/>
</dbReference>
<evidence type="ECO:0000256" key="4">
    <source>
        <dbReference type="ARBA" id="ARBA00022553"/>
    </source>
</evidence>
<feature type="compositionally biased region" description="Acidic residues" evidence="16">
    <location>
        <begin position="4282"/>
        <end position="4292"/>
    </location>
</feature>
<dbReference type="Gene3D" id="1.20.58.60">
    <property type="match status" value="11"/>
</dbReference>
<dbReference type="Pfam" id="PF25034">
    <property type="entry name" value="Spectrin_SYNE1"/>
    <property type="match status" value="2"/>
</dbReference>
<dbReference type="SMART" id="SM00033">
    <property type="entry name" value="CH"/>
    <property type="match status" value="2"/>
</dbReference>
<dbReference type="PANTHER" id="PTHR14514">
    <property type="entry name" value="PKA ANCHORING PROTEIN"/>
    <property type="match status" value="1"/>
</dbReference>
<evidence type="ECO:0000256" key="14">
    <source>
        <dbReference type="PROSITE-ProRule" id="PRU00385"/>
    </source>
</evidence>
<dbReference type="InterPro" id="IPR056887">
    <property type="entry name" value="SYNE1/2_dom"/>
</dbReference>
<feature type="compositionally biased region" description="Basic residues" evidence="16">
    <location>
        <begin position="2516"/>
        <end position="2528"/>
    </location>
</feature>
<dbReference type="FunFam" id="1.10.418.10:FF:000050">
    <property type="entry name" value="nesprin-2 isoform X2"/>
    <property type="match status" value="1"/>
</dbReference>
<evidence type="ECO:0000256" key="13">
    <source>
        <dbReference type="ARBA" id="ARBA00046312"/>
    </source>
</evidence>
<feature type="domain" description="Calponin-homology (CH)" evidence="17">
    <location>
        <begin position="33"/>
        <end position="138"/>
    </location>
</feature>
<dbReference type="GO" id="GO:0003779">
    <property type="term" value="F:actin binding"/>
    <property type="evidence" value="ECO:0007669"/>
    <property type="project" value="UniProtKB-KW"/>
</dbReference>
<feature type="coiled-coil region" evidence="15">
    <location>
        <begin position="1640"/>
        <end position="1667"/>
    </location>
</feature>
<dbReference type="InterPro" id="IPR057057">
    <property type="entry name" value="Spectrin_SYNE1"/>
</dbReference>
<dbReference type="Pfam" id="PF00435">
    <property type="entry name" value="Spectrin"/>
    <property type="match status" value="3"/>
</dbReference>
<dbReference type="PROSITE" id="PS50021">
    <property type="entry name" value="CH"/>
    <property type="match status" value="2"/>
</dbReference>
<keyword evidence="6" id="KW-0677">Repeat</keyword>
<keyword evidence="4" id="KW-0597">Phosphoprotein</keyword>
<feature type="coiled-coil region" evidence="15">
    <location>
        <begin position="5387"/>
        <end position="5414"/>
    </location>
</feature>
<evidence type="ECO:0000259" key="17">
    <source>
        <dbReference type="PROSITE" id="PS50021"/>
    </source>
</evidence>
<dbReference type="Gene3D" id="1.10.418.10">
    <property type="entry name" value="Calponin-like domain"/>
    <property type="match status" value="2"/>
</dbReference>
<dbReference type="FunFam" id="1.20.58.60:FF:000112">
    <property type="entry name" value="nesprin-1 isoform X4"/>
    <property type="match status" value="1"/>
</dbReference>
<evidence type="ECO:0000313" key="19">
    <source>
        <dbReference type="Proteomes" id="UP000186698"/>
    </source>
</evidence>
<dbReference type="GeneID" id="108698815"/>
<dbReference type="PANTHER" id="PTHR14514:SF4">
    <property type="entry name" value="NESPRIN-2"/>
    <property type="match status" value="1"/>
</dbReference>
<organism evidence="19 20">
    <name type="scientific">Xenopus laevis</name>
    <name type="common">African clawed frog</name>
    <dbReference type="NCBI Taxonomy" id="8355"/>
    <lineage>
        <taxon>Eukaryota</taxon>
        <taxon>Metazoa</taxon>
        <taxon>Chordata</taxon>
        <taxon>Craniata</taxon>
        <taxon>Vertebrata</taxon>
        <taxon>Euteleostomi</taxon>
        <taxon>Amphibia</taxon>
        <taxon>Batrachia</taxon>
        <taxon>Anura</taxon>
        <taxon>Pipoidea</taxon>
        <taxon>Pipidae</taxon>
        <taxon>Xenopodinae</taxon>
        <taxon>Xenopus</taxon>
        <taxon>Xenopus</taxon>
    </lineage>
</organism>
<feature type="region of interest" description="Disordered" evidence="16">
    <location>
        <begin position="6549"/>
        <end position="6589"/>
    </location>
</feature>
<reference evidence="20" key="1">
    <citation type="submission" date="2025-08" db="UniProtKB">
        <authorList>
            <consortium name="RefSeq"/>
        </authorList>
    </citation>
    <scope>IDENTIFICATION</scope>
    <source>
        <strain evidence="20">J_2021</strain>
        <tissue evidence="20">Erythrocytes</tissue>
    </source>
</reference>
<proteinExistence type="inferred from homology"/>
<feature type="coiled-coil region" evidence="15">
    <location>
        <begin position="5919"/>
        <end position="5953"/>
    </location>
</feature>
<dbReference type="Xenbase" id="XB-GENE-17344818">
    <property type="gene designation" value="syne2.L"/>
</dbReference>
<evidence type="ECO:0000256" key="15">
    <source>
        <dbReference type="SAM" id="Coils"/>
    </source>
</evidence>
<dbReference type="FunFam" id="1.20.58.60:FF:000073">
    <property type="entry name" value="Nesprin-1 isoform 1"/>
    <property type="match status" value="1"/>
</dbReference>
<evidence type="ECO:0000256" key="9">
    <source>
        <dbReference type="ARBA" id="ARBA00023136"/>
    </source>
</evidence>
<feature type="coiled-coil region" evidence="15">
    <location>
        <begin position="2716"/>
        <end position="2768"/>
    </location>
</feature>
<keyword evidence="8 15" id="KW-0175">Coiled coil</keyword>
<evidence type="ECO:0000256" key="1">
    <source>
        <dbReference type="ARBA" id="ARBA00004245"/>
    </source>
</evidence>
<feature type="coiled-coil region" evidence="15">
    <location>
        <begin position="1170"/>
        <end position="1197"/>
    </location>
</feature>
<keyword evidence="3" id="KW-0963">Cytoplasm</keyword>
<evidence type="ECO:0000256" key="16">
    <source>
        <dbReference type="SAM" id="MobiDB-lite"/>
    </source>
</evidence>
<evidence type="ECO:0000313" key="20">
    <source>
        <dbReference type="RefSeq" id="XP_018086129.1"/>
    </source>
</evidence>
<feature type="coiled-coil region" evidence="15">
    <location>
        <begin position="4195"/>
        <end position="4222"/>
    </location>
</feature>
<evidence type="ECO:0000259" key="18">
    <source>
        <dbReference type="PROSITE" id="PS51049"/>
    </source>
</evidence>
<dbReference type="GO" id="GO:0048471">
    <property type="term" value="C:perinuclear region of cytoplasm"/>
    <property type="evidence" value="ECO:0000318"/>
    <property type="project" value="GO_Central"/>
</dbReference>
<evidence type="ECO:0000256" key="7">
    <source>
        <dbReference type="ARBA" id="ARBA00022989"/>
    </source>
</evidence>
<keyword evidence="5 14" id="KW-0812">Transmembrane</keyword>
<protein>
    <submittedName>
        <fullName evidence="20">Nesprin-2-like isoform X1</fullName>
    </submittedName>
</protein>
<feature type="coiled-coil region" evidence="15">
    <location>
        <begin position="766"/>
        <end position="793"/>
    </location>
</feature>
<dbReference type="FunFam" id="1.20.58.60:FF:000137">
    <property type="entry name" value="nesprin-1 isoform X2"/>
    <property type="match status" value="1"/>
</dbReference>
<dbReference type="FunFam" id="1.20.58.60:FF:000126">
    <property type="entry name" value="Spectrin repeat containing, nuclear envelope 1a"/>
    <property type="match status" value="1"/>
</dbReference>
<comment type="similarity">
    <text evidence="2">Belongs to the nesprin family.</text>
</comment>
<dbReference type="GO" id="GO:0019894">
    <property type="term" value="F:kinesin binding"/>
    <property type="evidence" value="ECO:0000318"/>
    <property type="project" value="GO_Central"/>
</dbReference>
<evidence type="ECO:0000256" key="12">
    <source>
        <dbReference type="ARBA" id="ARBA00023242"/>
    </source>
</evidence>
<dbReference type="Pfam" id="PF00307">
    <property type="entry name" value="CH"/>
    <property type="match status" value="2"/>
</dbReference>
<feature type="region of interest" description="Disordered" evidence="16">
    <location>
        <begin position="2516"/>
        <end position="2545"/>
    </location>
</feature>
<feature type="region of interest" description="Disordered" evidence="16">
    <location>
        <begin position="6436"/>
        <end position="6519"/>
    </location>
</feature>
<feature type="topological domain" description="Perinuclear space" evidence="14">
    <location>
        <begin position="6957"/>
        <end position="6986"/>
    </location>
</feature>
<dbReference type="FunFam" id="1.20.58.60:FF:000174">
    <property type="entry name" value="Spectrin repeat-containing, nuclear envelope 2"/>
    <property type="match status" value="1"/>
</dbReference>
<dbReference type="InterPro" id="IPR002017">
    <property type="entry name" value="Spectrin_repeat"/>
</dbReference>
<feature type="region of interest" description="Disordered" evidence="16">
    <location>
        <begin position="4282"/>
        <end position="4333"/>
    </location>
</feature>
<dbReference type="OrthoDB" id="18853at2759"/>
<dbReference type="GO" id="GO:0007010">
    <property type="term" value="P:cytoskeleton organization"/>
    <property type="evidence" value="ECO:0000318"/>
    <property type="project" value="GO_Central"/>
</dbReference>
<keyword evidence="19" id="KW-1185">Reference proteome</keyword>
<feature type="domain" description="KASH" evidence="18">
    <location>
        <begin position="6927"/>
        <end position="6986"/>
    </location>
</feature>
<dbReference type="SUPFAM" id="SSF47576">
    <property type="entry name" value="Calponin-homology domain, CH-domain"/>
    <property type="match status" value="1"/>
</dbReference>
<feature type="coiled-coil region" evidence="15">
    <location>
        <begin position="2171"/>
        <end position="2205"/>
    </location>
</feature>
<evidence type="ECO:0000256" key="8">
    <source>
        <dbReference type="ARBA" id="ARBA00023054"/>
    </source>
</evidence>
<keyword evidence="12" id="KW-0539">Nucleus</keyword>
<dbReference type="Pfam" id="PF10541">
    <property type="entry name" value="KASH"/>
    <property type="match status" value="1"/>
</dbReference>
<feature type="compositionally biased region" description="Low complexity" evidence="16">
    <location>
        <begin position="160"/>
        <end position="177"/>
    </location>
</feature>
<evidence type="ECO:0000256" key="6">
    <source>
        <dbReference type="ARBA" id="ARBA00022737"/>
    </source>
</evidence>
<evidence type="ECO:0000256" key="3">
    <source>
        <dbReference type="ARBA" id="ARBA00022490"/>
    </source>
</evidence>
<keyword evidence="10" id="KW-0009">Actin-binding</keyword>
<dbReference type="FunFam" id="1.20.58.60:FF:000115">
    <property type="entry name" value="nesprin-2 isoform X2"/>
    <property type="match status" value="1"/>
</dbReference>
<evidence type="ECO:0000256" key="11">
    <source>
        <dbReference type="ARBA" id="ARBA00023212"/>
    </source>
</evidence>
<feature type="topological domain" description="Cytoplasmic" evidence="14">
    <location>
        <begin position="1"/>
        <end position="6935"/>
    </location>
</feature>
<feature type="compositionally biased region" description="Acidic residues" evidence="16">
    <location>
        <begin position="6438"/>
        <end position="6451"/>
    </location>
</feature>
<keyword evidence="7" id="KW-1133">Transmembrane helix</keyword>
<feature type="compositionally biased region" description="Polar residues" evidence="16">
    <location>
        <begin position="4246"/>
        <end position="4262"/>
    </location>
</feature>
<dbReference type="InterPro" id="IPR012315">
    <property type="entry name" value="KASH"/>
</dbReference>
<dbReference type="GO" id="GO:0005635">
    <property type="term" value="C:nuclear envelope"/>
    <property type="evidence" value="ECO:0000318"/>
    <property type="project" value="GO_Central"/>
</dbReference>
<feature type="coiled-coil region" evidence="15">
    <location>
        <begin position="1225"/>
        <end position="1284"/>
    </location>
</feature>
<dbReference type="PROSITE" id="PS51049">
    <property type="entry name" value="KASH"/>
    <property type="match status" value="1"/>
</dbReference>
<sequence length="6986" mass="801568">MSSESESPSSPGEEQQMLRIDERHQLLQAEQEGTQKRTFTNWINSQLSKHPRSSVLTDLFSDIQDGHKLLDLLEVLSGMDLQREKGNNVFQARSNIATALTFLEQRSIKLINIHIQDIISGKPSIVLGLIWKIILHFHIEGLAEIVADTDSGQQNKSESKVVPSPTASPPAKKSATSRWKNSARKVLLQWANERCAGHGSLSVTDFKSSWKNGLAFLAIIQSLRPEIVDMDKLKGKSNEENLQEAFRLAEQELKIPRLLEPKDVNIPNPDEKSIMTYVAQFLLYAKSAEGPKKDVQEHVSKTIEWLNSEEEKVKQLFSEMKTENYTKKYQEMLLFMRKFNEQKRNFMSGLELRSLPANEQQLIRQSLANITSQIAEWKMQLDLGLPSPLNDVESWLLKVEDLMSHKIPDTETHYNAVSLLQNASASFRELLASAASHTQMLQTFNNVDDNGFVLVPTDKIEEMKIRLEKITDADFSLMLDYRCSGHFILALLDEGRPKLKTWSTKCKTQGMAESLLADWKEFIEEMDFLIRLQAAFQNFVEIKDKLLAMYTDDSEISKDFEMINMKYREFVNLIHLASSNLENLLLTWTHYENNISLITGWLDEQERIAPTKVPAEILSKWKSVHASLNTDATFLKERVHEKTALKVSAELKYVNTKWTKFVKRQEKIKPKVDGKATNLGPSASKHEKKLTEPLLISADSLRIYIENMQGVKENDALQPVCNQICSRVERIESIIYSAEQWPSTAETFFLSTDQLKLMDGSLTNDLQDLCAQGAKCQEQISEAEKEMKAVQQIILSHDELKHFNTNGIQEKLALITQKVQMLMSRLSDALASPELHLSESDIKNKFESSKGKLETYITTAMCLMRQRITPEEFISQYENTLDRFDNENLDDFLKVADQMKSISASQEKSAVDKVSVDLRSQWKIIHTEMESYVFRLKLHLEKKKFDDLFCEAEEKLRFEEEHVDLGDREDLIRQHKRVFSEDGCLSQLCRCLQAMKLLLATPRNTEDNSAAQAIISECVRKKAEIEKRSGNIYLHLLTPHGMTKNENNSVGLENGLKSETSKSAGAYMPQEIGEAVLEHHNGGWIPYEENNANLSLVLQRYDQEKSKLEQFLHSCRKTITADNFMDGQDLSSLHTRLHELEILQFQANIYWRRFETLSCDAEKLLDIPQTSILNEKRAELQSNMETLKEELQSSVQLLSVTLNVLLPMQSNKSDEELEKFTLSNIDSACQELKDARDAVEDHLQKFDILESASESGKQLNHVALEAVQSIKTELEATCETMREKEAILKALERFFSSLEATKVSIVAQANVWGRDKAALEEKQKNLTALENEICHLNQEALQLDGRLQEVEISLEDPEHGGDTSCQKLIAGFPDKVESAKQAVLQELSNLHQRVGTGADVVLPVQNEVALKCETSQLSEDQTMQQITLLNMDSVLQEIKDVKSSVVDEIRKCEDLQASAELNEDLSPADLQEFHSTLHDFKANLKETNKDVKERETALKALKRFLFSLKTTKLNIEEQFIVMERDRTALQDKQTNLTVLEKKIYQLEKEAQLLDGSLEMAGVYLEDPESGGKTSCQLLIAGFSERVESAKENILQELRNLQWREDLEKLAVRQKELCKCVQDIYDKVDQIGLSDPTIHSVKQRLKHLNDLEKELDSHVNEKRNISEGLTELLQIAQGKDFIGDEESEILWEDTRQYIIYCKEQCEKVMELLRKFQKCKATLSSLIHKGEITVAQQSSYMGKENVQKKLNEVEVVKEEFTERSEDIDELSSICKELQFHLSKMKGCGNPPFQDESHMIVDKWLDVNEKLDSYSDNLQSASCLWNKILQLSEDIDQWAECKIKYCEGSELTKDDVLSLKAELQLHEEKIEAFSTKSSQVQKILESCDPPLELQVIKTSLLKKMEQIHTFSAREPGGGSHGSQLEENLGANESNEIGVPHSNGLFLETDLMNLDKTEDFESLDTEDGKFQDQEANVQKYAMSSDTTAVLNRATKCEAPVQHKGIESLRLQLSDLMKRKEYLFSNLQPGLQEKVQQLESFIQFLQEVEDFTDTLAELKAKDATAALHSGVNEWRDMEYVHRNLIKQLQDTRQILENQVHRHEQYEILTDTLNSKMARFSQELLNFTSSSWESAAGEQKRQKLQALKVWFGEMDTDLMQVLELAEQVKQSTSAPGVKGIQEATRTLRNTIEDLKEKLQSLKHDKSSSLSAKSMKPLSKEIPRAQVAQETVLPIQSDSVTVPKVGRGRKKKKLLAEHAPKEPEESVKVEVSVSGQRSTDATKQKDQTIPVMLGSSDSGFKQTEEFFKNLMEWLQNSRINLQMYKNSQCDEERLSEKIGTVQNMCDEIVQKKIDLRATDKKSEKLETKSLKESEEVGRWRQEVTGQLESLLLDCDSYKGQLETSLTALTVCANEFHVISSLLNTVDEKLISSESIPGDNEKAVLLHEIQPLYEDVKDYIGRLDQAYNQAVCQNITCRDSNGRKHLNKKFKLVTKKMMSFSKPDDTELKLKGDSVQNGESCVRRKTLKKKQTRSSKKKTDNRPTESGNLLPSDEMAAQQPVSLQAEDGTTTQDLIPLNEQYRKNLEDILSKIEVFNSDSEKEHSPPKETTVEWLVHQSKLHLTGKGVKQQRDDNQEPSDIADVQRKVSFLKKQPVGVDVLETEWQVQEIKKLCDILRPPLMEETSTDQFETISASSLNVESRREGLLSDLKTLWTQKQKDAQSIKEFQNALSAAKQSLQVLLKEKDNLKMGPTESLSNHLDKINDLMAKVVKEKEKVHNLLSAFPDMCCLGISSMDKEKLDSEMKQLGQDWEQTEITLQKKQDILIKESDELTFLKKRITQVEQMIQAQQEAVGPFAKECLHTSLFLAADLQTTKHLLASLRNAYDVQMKRSCVQYDSASLESSICELQNQLDKLETCTSNCQITLSGIPGLLVDQYPFVEPLYFALLWVKKSHSDAKLDHNIPLLPEAVEQQVIDCNTLQEKIVDKKTTVDSGIEELTPILSGMDAPVSEALSSFFHQLQLLYQERYMLSVERLQQLQNGLQKRKTLFSEIEKLKELLQYLEKEAALVKKGIFTASELCEQLTCLKARITQCEEIEGLALTLLRSSQNLYGELQMAEQLYLNDILRSLKSRANRIRRLEERKISYIEKVLTIFNEFQEKTSLGQELNSVQGLELHLLNNETESTGENSGSIVEIAQNAVPLYEDHLSEISRYKELFEDNGLQWDNSTVSKLQSKFSSFAKKPVGRKKPSEAEQIEYSELLEKIKIMTFSVQREIASVLSGFDIVEAQVACAKITKITNFISEAVSALHLQMPPNVQVTHLEEQKLNGLNENLNQLHEYICQHIADMQRESRKNGNSQLPLSNLRKIDKELQQPLKIKLDIYRTQELMTRFETLKKISKSEVNDIRSNVQPNTNVQLHELDGIEKSIEENVSLRINMVQDACNTLQKLHDTITKVLELFIQFETQLRDTSVDLTALLDGSELKNALTSKEDLKSLITEIQKLSNQPKISFSPDEKKLLDNIMGELITRDALLTTLYDRRKTYLESCQEKYLIYKERSKKISNDLKEAETVISDSYSQKPVSYKEALVCWERGKVLVAKLYTCEEELLNLRHEARELGSILKSSDFLFIEKAVMALWDKWLYLLDVAQNWELHCEEQRQEWKLISEQMEREMILLDNFQEETPDKIEKKEDTRHILDSVQEFKHFMENLNMQQLQLSLLMSRIKNIQSTSENTGETEPIPVIQEIQSMTKKCEKLQHKASVKERDLRTELQERKRVKEDIASIRKSVQETSSAIQSIETTDAAEKREQLQKLQTSIDSEGEKLNSFMEKLRIQYCGTVPDELSSLVEECQDYLEETEEKVKIEVAQSSPYYIMTKKVEEITSGLKSIEILLSQKSENISKAKDLEKKMWDEMDVWRGKLNALESEVHDMGEEDPSLMQEWMDNLTEPFNQCQQVSYLVERRTASLNKATSKLEEYEEILKSMEFWIQNTDKLLNEEIKNCSAKFLSKHVAALEMALDDSDQRQSILGNIHNELGELSVIFETDSTAKRLSEISSQVTELQKRIVAILPHIQFVADELDAIEGTLKTIAKKTETIKTILTSNDIVDMSPKEHYNNGKVILENIESMKKTVANIDDYKPNMMLKDAGVHSLSAFRKTGQFMKELQVLEKATREQNLLLEPIITEMTELEKEQEKFKHFPKHSSTEAMDIKEKCETIKEKLDGLNQKKEEVLSLSRSLISEQLEHLLLEQQQQEMAAESSTVPEEANTSSSEALHNQAKRTDYFVLPSVVEEAEEVSFSTEEEENKPVPSQQDDLMESEDTSESNNIQLPSFGFSQGEESKTSTGKQKDLEMILCECQRRATEVELWLQRLNLSLETSKQVSEMQQIVEQQLADCQNTLQEIEKKICTMLEGDRHRNQGNGAMFKEAETLSLKLTTLKSCLENVQAMLQAKTTIGEVQNEVNMSLKIKEAIQLEEQRGPEPDSTDISRVSGIELPTSKEVPGETHQWDKVVSEQVIMGSPSRSQSVEQVSEINAAPDSNIPIYSLEGVSWSKWRYLQKQLSYRIDDVNKSVSAKEVKISIAPRFSLTRTKLPVTEELNNITIQLKSLAKEVSVLSNQEKESYLLKTLFSWLYASAQWLQNTDEILAREMFSKEEAVSQQVLCEKLTEELDTLQAAMANNKEALLQPVAHNDECTAVISQCYNNMWAWLLQTRSAAESKVKCIQTELEKHSLYPNDIQQLYESLLEIKSEILKESRNAGQTSEQLQKSVTYESELKNFEGQLPLLKEKGETLSVPVALNQEIHKVEEVLNDTWRILRAKQEEWTSASVNKSQWNALRCGIVDLLEVGKEKLSSSKAHRPTSKEALTSQLEKYRNFFNMLENQVILVQMYFSTAPQEELSKDIQGSIVFDSISLQEEAEPHGIQIKSTLRDWRDFDLRYDHFNKELENLIYLVPAIGLVEESEERVAERIHQYQHIKIHIEDVESRLCQVIADGKKLITVVNCPELETQIKKLEKQWSQLTQKVTHELHRLESLLRHLGSYNRNSAELSVWFESAHQRLNSWKLQSLDASQDLETVKNNLTSLFEFTNEVDRKSSLKTLVLNTGSQLLRLKESDTAVLKVSLANFEEKWGELIAGLPVVQEKLQQLLMEKLPSREAIYELMVWMDKAEYTKEPVDGEKAQKSVSRVRSLLQECKDFKKEMNHKQCIVDFVNQSLLQLSAGDVESKRYEKTEFAESLGTMNLQWHQMHGDLSRKIQQLEHTLEIITVKENEMKALNNWFDAQQQRLEKLKRPISMSAVECTLADCKDMVEQLVLKSSAAENLKKDLELMGIDDHSQKESGVVTETLLKKRDSFASQVAEVKSHITSTLQHWKTFDENYEDLNKLTVKLIYILGQNKPSVSSQPILQNRLKRLQSLLEEVEQQEEKWIKLRLSLDSMADLCSPSVVAILQEKQLEAHARWDAAHQELACHIQAAQILLQLWEQYHNSYLEHTQKLEQLEEKCSELVYGKISEDKETDTLQQRIQDLQEFKQALRELRSHVIQVSEMADKVLEQDPAASDIILSERSRSSQRIAALERRAASRSAELTLIMNDVKAFKENLETIQAQVQSSANIVGTMCLSGKEREEKSEVIKQQLLELSELSSDIEHLNEESYALPFDDATLKLLLNLNSLWTKTTESALEECREHQMNQLEKKNFVQNYETWLHSIEKLEDSLTGGIARTFVELKQQQHNYERLLAEIAINEHILPCFVRKALALLEAGEEENSSELILKLTALTEKWQNVISLVHQRKRGIDALIGQWCFFNCSRERLRSSLTEIQADMASVSSEKCHSLFQIRKLTHDFKSKELHLSRWKNIYSTALDHGKDLISVAQPESKNALKHDVTQLQEQWESTKKQLQTILNRNTATLQKWQSFAWTVEDRRNNLHEQKLRVNEPIPTLLEELQKAKESIKELEKSLAEWKLNLRELSNMKSDLSQCILADDGVVLKKQIEAVHVQWEELCLRVSVRKQEIEDRLNAWNVFNEKNKELCEWLTQMESKVLQTADVNIEEMIEKLQKDCMEEINLFSENKQHLKQIGDQLIIASNKARATEIDNKLNKINDRWQHLFDIINSRVKKLKETLVIIQQLDKNMSNLRTWLAQIESELSKPVIYSICDDKEIQNKLSEQQDLHKDIELQSAGVASVLNICERLLHDTDACANETECDSIQQTTRSLDKRWRNICAMSMERRLRIEETWRLWQKFLEDYSRYEEWLKEAEATAASPESSEVLYTRAKEEQKKFEAFQRQIHERLTHLELVNKQYRRLARENRTDAASKLKHMVHQGNQRWDILQKRVAAILKRLKHFTSQREEFEGTRESIIVWLTEMDLQLTNVEHFSESDIEEKMRQLNEFQQQITLNINKIDDLILSGEHLIQKSQMMDAVVIEEEIEELLKYRQEVFGRVSRFHQRLTSRNRLLDEERETSENDTDAEDSREMPNSPWHSAIHGAETSHPSICHLMPPTLPHERSGRETPVSVDSIPLEWDHTGDVGGSSSHEDDEEGTYFTALSDVEIPESPEAYLIMTTKSVQESSGQPDVKVTSWHSPVKRRTHRKHSEREHEKGPRTATTGTNTTFDLANSVVMPSTAGIEDCQHTESCTGNEQLKDQGLLGTASPETYTGVIERWEIIQAQSLSDELRMKQSLQQWQQFNSDLNDITLWLDKMETDLDGMSKVKSACTIQELEQKVLKLKDTLREFDNFKALVISANLSCKELQPENESESGDVLNRLHGVNLRWDNACHKRDEWRESLQGELMQCEEFHETADELLHSLAKKEEIRLRNQVTDFTVDPDVLLERQKELLQLEHHLLELQGQVNTLQDISSCLLNKTAADEHTEAEEKVHVVGMKVKQLLKGVSQELQTVQQALDYSPHHGIDTLDSIPSESYAEVEAASKSTVRTTEQSRTVQEVPRNRSLFYRVLRAAFPFQLLLLLLLLLACMIPFSEEDFSCAHANNFARSFYPMLRYTNGPPPT</sequence>
<accession>A0A8J0TIL6</accession>
<dbReference type="SMART" id="SM01249">
    <property type="entry name" value="KASH"/>
    <property type="match status" value="1"/>
</dbReference>